<gene>
    <name evidence="2" type="ORF">XNOV1_A034931</name>
</gene>
<reference evidence="2" key="1">
    <citation type="submission" date="2023-08" db="EMBL/GenBank/DDBJ databases">
        <authorList>
            <person name="Alioto T."/>
            <person name="Alioto T."/>
            <person name="Gomez Garrido J."/>
        </authorList>
    </citation>
    <scope>NUCLEOTIDE SEQUENCE</scope>
</reference>
<feature type="region of interest" description="Disordered" evidence="1">
    <location>
        <begin position="1"/>
        <end position="22"/>
    </location>
</feature>
<evidence type="ECO:0000256" key="1">
    <source>
        <dbReference type="SAM" id="MobiDB-lite"/>
    </source>
</evidence>
<organism evidence="2 3">
    <name type="scientific">Xyrichtys novacula</name>
    <name type="common">Pearly razorfish</name>
    <name type="synonym">Hemipteronotus novacula</name>
    <dbReference type="NCBI Taxonomy" id="13765"/>
    <lineage>
        <taxon>Eukaryota</taxon>
        <taxon>Metazoa</taxon>
        <taxon>Chordata</taxon>
        <taxon>Craniata</taxon>
        <taxon>Vertebrata</taxon>
        <taxon>Euteleostomi</taxon>
        <taxon>Actinopterygii</taxon>
        <taxon>Neopterygii</taxon>
        <taxon>Teleostei</taxon>
        <taxon>Neoteleostei</taxon>
        <taxon>Acanthomorphata</taxon>
        <taxon>Eupercaria</taxon>
        <taxon>Labriformes</taxon>
        <taxon>Labridae</taxon>
        <taxon>Xyrichtys</taxon>
    </lineage>
</organism>
<evidence type="ECO:0000313" key="2">
    <source>
        <dbReference type="EMBL" id="CAJ1078905.1"/>
    </source>
</evidence>
<evidence type="ECO:0000313" key="3">
    <source>
        <dbReference type="Proteomes" id="UP001178508"/>
    </source>
</evidence>
<protein>
    <submittedName>
        <fullName evidence="2">Uncharacterized protein</fullName>
    </submittedName>
</protein>
<dbReference type="EMBL" id="OY660881">
    <property type="protein sequence ID" value="CAJ1078905.1"/>
    <property type="molecule type" value="Genomic_DNA"/>
</dbReference>
<keyword evidence="3" id="KW-1185">Reference proteome</keyword>
<proteinExistence type="predicted"/>
<sequence>MLSTRQVSSGACEQGQGLEIGDGEWSCHPCLKEEMISALMAAAECLFAAVCALNKLK</sequence>
<dbReference type="AlphaFoldDB" id="A0AAV1GYN3"/>
<dbReference type="Proteomes" id="UP001178508">
    <property type="component" value="Chromosome 18"/>
</dbReference>
<name>A0AAV1GYN3_XYRNO</name>
<feature type="compositionally biased region" description="Polar residues" evidence="1">
    <location>
        <begin position="1"/>
        <end position="11"/>
    </location>
</feature>
<accession>A0AAV1GYN3</accession>